<feature type="transmembrane region" description="Helical" evidence="1">
    <location>
        <begin position="51"/>
        <end position="72"/>
    </location>
</feature>
<dbReference type="RefSeq" id="WP_336473426.1">
    <property type="nucleotide sequence ID" value="NZ_JBAWSX010000010.1"/>
</dbReference>
<evidence type="ECO:0000256" key="1">
    <source>
        <dbReference type="SAM" id="Phobius"/>
    </source>
</evidence>
<feature type="transmembrane region" description="Helical" evidence="1">
    <location>
        <begin position="121"/>
        <end position="146"/>
    </location>
</feature>
<organism evidence="2 3">
    <name type="scientific">Bacillus bruguierae</name>
    <dbReference type="NCBI Taxonomy" id="3127667"/>
    <lineage>
        <taxon>Bacteria</taxon>
        <taxon>Bacillati</taxon>
        <taxon>Bacillota</taxon>
        <taxon>Bacilli</taxon>
        <taxon>Bacillales</taxon>
        <taxon>Bacillaceae</taxon>
        <taxon>Bacillus</taxon>
    </lineage>
</organism>
<feature type="transmembrane region" description="Helical" evidence="1">
    <location>
        <begin position="158"/>
        <end position="175"/>
    </location>
</feature>
<sequence>MSRSLLNQIFHVSIKMIGACIIAFSVTMLVLDFMVGNQMTLKGLNKNLGSLAEYGAIAAASLWLFRNIWLYLHKKKVTVAKYTKELYILLKQYHTFIGYAVFAVAISHGIYFLIVGSRHMIRIYSGIFTLIGLVLVAIAGILLHKLNDKKKYVTYRKAHQIVTIIFGIGLLVHLVV</sequence>
<dbReference type="EMBL" id="JBAWSX010000010">
    <property type="protein sequence ID" value="MEI4802993.1"/>
    <property type="molecule type" value="Genomic_DNA"/>
</dbReference>
<gene>
    <name evidence="2" type="ORF">WAZ07_17080</name>
</gene>
<feature type="transmembrane region" description="Helical" evidence="1">
    <location>
        <begin position="12"/>
        <end position="31"/>
    </location>
</feature>
<evidence type="ECO:0000313" key="2">
    <source>
        <dbReference type="EMBL" id="MEI4802993.1"/>
    </source>
</evidence>
<protein>
    <submittedName>
        <fullName evidence="2">Uncharacterized protein</fullName>
    </submittedName>
</protein>
<keyword evidence="1" id="KW-0812">Transmembrane</keyword>
<keyword evidence="1" id="KW-0472">Membrane</keyword>
<dbReference type="Proteomes" id="UP001372526">
    <property type="component" value="Unassembled WGS sequence"/>
</dbReference>
<evidence type="ECO:0000313" key="3">
    <source>
        <dbReference type="Proteomes" id="UP001372526"/>
    </source>
</evidence>
<name>A0ABU8FJX4_9BACI</name>
<feature type="transmembrane region" description="Helical" evidence="1">
    <location>
        <begin position="93"/>
        <end position="115"/>
    </location>
</feature>
<keyword evidence="1" id="KW-1133">Transmembrane helix</keyword>
<comment type="caution">
    <text evidence="2">The sequence shown here is derived from an EMBL/GenBank/DDBJ whole genome shotgun (WGS) entry which is preliminary data.</text>
</comment>
<reference evidence="2 3" key="1">
    <citation type="submission" date="2024-01" db="EMBL/GenBank/DDBJ databases">
        <title>Seven novel Bacillus-like species.</title>
        <authorList>
            <person name="Liu G."/>
        </authorList>
    </citation>
    <scope>NUCLEOTIDE SEQUENCE [LARGE SCALE GENOMIC DNA]</scope>
    <source>
        <strain evidence="2 3">FJAT-51639</strain>
    </source>
</reference>
<proteinExistence type="predicted"/>
<accession>A0ABU8FJX4</accession>
<keyword evidence="3" id="KW-1185">Reference proteome</keyword>